<dbReference type="CDD" id="cd11316">
    <property type="entry name" value="AmyAc_bac2_AmyA"/>
    <property type="match status" value="1"/>
</dbReference>
<keyword evidence="4" id="KW-1185">Reference proteome</keyword>
<dbReference type="EMBL" id="JAINWA010000003">
    <property type="protein sequence ID" value="MCD1655770.1"/>
    <property type="molecule type" value="Genomic_DNA"/>
</dbReference>
<dbReference type="AlphaFoldDB" id="A0AAE3EK28"/>
<proteinExistence type="inferred from homology"/>
<organism evidence="3 4">
    <name type="scientific">Teretinema zuelzerae</name>
    <dbReference type="NCBI Taxonomy" id="156"/>
    <lineage>
        <taxon>Bacteria</taxon>
        <taxon>Pseudomonadati</taxon>
        <taxon>Spirochaetota</taxon>
        <taxon>Spirochaetia</taxon>
        <taxon>Spirochaetales</taxon>
        <taxon>Treponemataceae</taxon>
        <taxon>Teretinema</taxon>
    </lineage>
</organism>
<accession>A0AAE3EK28</accession>
<reference evidence="3" key="1">
    <citation type="submission" date="2021-08" db="EMBL/GenBank/DDBJ databases">
        <title>Comparative analyses of Brucepasteria parasyntrophica and Teretinema zuelzerae.</title>
        <authorList>
            <person name="Song Y."/>
            <person name="Brune A."/>
        </authorList>
    </citation>
    <scope>NUCLEOTIDE SEQUENCE</scope>
    <source>
        <strain evidence="3">DSM 1903</strain>
    </source>
</reference>
<dbReference type="PANTHER" id="PTHR10357">
    <property type="entry name" value="ALPHA-AMYLASE FAMILY MEMBER"/>
    <property type="match status" value="1"/>
</dbReference>
<dbReference type="GO" id="GO:0004556">
    <property type="term" value="F:alpha-amylase activity"/>
    <property type="evidence" value="ECO:0007669"/>
    <property type="project" value="TreeGrafter"/>
</dbReference>
<dbReference type="SMART" id="SM00642">
    <property type="entry name" value="Aamy"/>
    <property type="match status" value="1"/>
</dbReference>
<comment type="similarity">
    <text evidence="1">Belongs to the glycosyl hydrolase 13 family.</text>
</comment>
<gene>
    <name evidence="3" type="ORF">K7J14_13820</name>
</gene>
<dbReference type="Gene3D" id="3.90.400.10">
    <property type="entry name" value="Oligo-1,6-glucosidase, Domain 2"/>
    <property type="match status" value="1"/>
</dbReference>
<dbReference type="InterPro" id="IPR006047">
    <property type="entry name" value="GH13_cat_dom"/>
</dbReference>
<dbReference type="GO" id="GO:0009313">
    <property type="term" value="P:oligosaccharide catabolic process"/>
    <property type="evidence" value="ECO:0007669"/>
    <property type="project" value="TreeGrafter"/>
</dbReference>
<evidence type="ECO:0000259" key="2">
    <source>
        <dbReference type="SMART" id="SM00642"/>
    </source>
</evidence>
<comment type="caution">
    <text evidence="3">The sequence shown here is derived from an EMBL/GenBank/DDBJ whole genome shotgun (WGS) entry which is preliminary data.</text>
</comment>
<feature type="domain" description="Glycosyl hydrolase family 13 catalytic" evidence="2">
    <location>
        <begin position="62"/>
        <end position="444"/>
    </location>
</feature>
<dbReference type="RefSeq" id="WP_230757557.1">
    <property type="nucleotide sequence ID" value="NZ_JAINWA010000003.1"/>
</dbReference>
<dbReference type="Gene3D" id="3.20.20.80">
    <property type="entry name" value="Glycosidases"/>
    <property type="match status" value="1"/>
</dbReference>
<evidence type="ECO:0000313" key="3">
    <source>
        <dbReference type="EMBL" id="MCD1655770.1"/>
    </source>
</evidence>
<dbReference type="InterPro" id="IPR045857">
    <property type="entry name" value="O16G_dom_2"/>
</dbReference>
<dbReference type="Proteomes" id="UP001198163">
    <property type="component" value="Unassembled WGS sequence"/>
</dbReference>
<sequence>MITSTSGFRVRFGAVLACFLILPQFLLSCAGSSARIDPEAAVYNLAPVARAASSPSEGVYYCVFVRSFADSDGDGVGDFKGLTAKLDYLNDGKNETVADLGVTGIWLMPMFPSQSYHGYNVDDYYAVNPEYGSMEDFETFLAEADRRGISVIIDMTCNHSSTYTDWFISSRDPESPYRDWYRWISPDDSRYNLKQKIWGHNLWNKYKDSYYAGLFESGMPDFNLANPAVREEFKKITSFWMDKGVDGFRFDAAGHVFNAAKLASGEESQSQGVAFWKELVGHIRAENPEAYTVGEVWDSTGTRAVYMQGLGSTFHFDLGTRIVDMIRTGDGGRNNLANTLFADYETYREFNPDYVDAPFLTNHDQNRISGMLKGDPAQLKLSASLYLFAEGVPFIYYGEEIGLMGAKPDEQIRTPMLWNDPGKDRLQTSWIESKYNRNTIPVARQNRDKDSLLNYYRRAVRAKTAHPALYRGRLSPFDTGISSIVSWKMSDSAQTAYVFHNVSSESVALSLPFGPEYSLVFATYAETRANPDGTITLPPRGSAVFADSVKE</sequence>
<dbReference type="InterPro" id="IPR017853">
    <property type="entry name" value="GH"/>
</dbReference>
<protein>
    <submittedName>
        <fullName evidence="3">Alpha-amylase</fullName>
    </submittedName>
</protein>
<evidence type="ECO:0000256" key="1">
    <source>
        <dbReference type="ARBA" id="ARBA00008061"/>
    </source>
</evidence>
<evidence type="ECO:0000313" key="4">
    <source>
        <dbReference type="Proteomes" id="UP001198163"/>
    </source>
</evidence>
<dbReference type="PANTHER" id="PTHR10357:SF179">
    <property type="entry name" value="NEUTRAL AND BASIC AMINO ACID TRANSPORT PROTEIN RBAT"/>
    <property type="match status" value="1"/>
</dbReference>
<dbReference type="SUPFAM" id="SSF51445">
    <property type="entry name" value="(Trans)glycosidases"/>
    <property type="match status" value="1"/>
</dbReference>
<dbReference type="Pfam" id="PF00128">
    <property type="entry name" value="Alpha-amylase"/>
    <property type="match status" value="1"/>
</dbReference>
<name>A0AAE3EK28_9SPIR</name>